<keyword evidence="7" id="KW-1185">Reference proteome</keyword>
<dbReference type="EMBL" id="JANQDX010000009">
    <property type="protein sequence ID" value="KAL0919053.1"/>
    <property type="molecule type" value="Genomic_DNA"/>
</dbReference>
<dbReference type="GO" id="GO:0004190">
    <property type="term" value="F:aspartic-type endopeptidase activity"/>
    <property type="evidence" value="ECO:0007669"/>
    <property type="project" value="UniProtKB-KW"/>
</dbReference>
<feature type="disulfide bond" evidence="2">
    <location>
        <begin position="73"/>
        <end position="79"/>
    </location>
</feature>
<comment type="similarity">
    <text evidence="1 3">Belongs to the peptidase A1 family.</text>
</comment>
<protein>
    <recommendedName>
        <fullName evidence="5">Peptidase A1 domain-containing protein</fullName>
    </recommendedName>
</protein>
<dbReference type="InterPro" id="IPR033121">
    <property type="entry name" value="PEPTIDASE_A1"/>
</dbReference>
<evidence type="ECO:0000259" key="5">
    <source>
        <dbReference type="PROSITE" id="PS51767"/>
    </source>
</evidence>
<name>A0ABD0V264_DENTH</name>
<keyword evidence="4" id="KW-0812">Transmembrane</keyword>
<feature type="transmembrane region" description="Helical" evidence="4">
    <location>
        <begin position="217"/>
        <end position="234"/>
    </location>
</feature>
<dbReference type="InterPro" id="IPR021109">
    <property type="entry name" value="Peptidase_aspartic_dom_sf"/>
</dbReference>
<keyword evidence="2" id="KW-1015">Disulfide bond</keyword>
<proteinExistence type="inferred from homology"/>
<dbReference type="PROSITE" id="PS00141">
    <property type="entry name" value="ASP_PROTEASE"/>
    <property type="match status" value="1"/>
</dbReference>
<organism evidence="6 7">
    <name type="scientific">Dendrobium thyrsiflorum</name>
    <name type="common">Pinecone-like raceme dendrobium</name>
    <name type="synonym">Orchid</name>
    <dbReference type="NCBI Taxonomy" id="117978"/>
    <lineage>
        <taxon>Eukaryota</taxon>
        <taxon>Viridiplantae</taxon>
        <taxon>Streptophyta</taxon>
        <taxon>Embryophyta</taxon>
        <taxon>Tracheophyta</taxon>
        <taxon>Spermatophyta</taxon>
        <taxon>Magnoliopsida</taxon>
        <taxon>Liliopsida</taxon>
        <taxon>Asparagales</taxon>
        <taxon>Orchidaceae</taxon>
        <taxon>Epidendroideae</taxon>
        <taxon>Malaxideae</taxon>
        <taxon>Dendrobiinae</taxon>
        <taxon>Dendrobium</taxon>
    </lineage>
</organism>
<dbReference type="InterPro" id="IPR001969">
    <property type="entry name" value="Aspartic_peptidase_AS"/>
</dbReference>
<dbReference type="Pfam" id="PF00026">
    <property type="entry name" value="Asp"/>
    <property type="match status" value="2"/>
</dbReference>
<evidence type="ECO:0000313" key="7">
    <source>
        <dbReference type="Proteomes" id="UP001552299"/>
    </source>
</evidence>
<evidence type="ECO:0000256" key="3">
    <source>
        <dbReference type="RuleBase" id="RU000454"/>
    </source>
</evidence>
<reference evidence="6 7" key="1">
    <citation type="journal article" date="2024" name="Plant Biotechnol. J.">
        <title>Dendrobium thyrsiflorum genome and its molecular insights into genes involved in important horticultural traits.</title>
        <authorList>
            <person name="Chen B."/>
            <person name="Wang J.Y."/>
            <person name="Zheng P.J."/>
            <person name="Li K.L."/>
            <person name="Liang Y.M."/>
            <person name="Chen X.F."/>
            <person name="Zhang C."/>
            <person name="Zhao X."/>
            <person name="He X."/>
            <person name="Zhang G.Q."/>
            <person name="Liu Z.J."/>
            <person name="Xu Q."/>
        </authorList>
    </citation>
    <scope>NUCLEOTIDE SEQUENCE [LARGE SCALE GENOMIC DNA]</scope>
    <source>
        <strain evidence="6">GZMU011</strain>
    </source>
</reference>
<dbReference type="GO" id="GO:0006508">
    <property type="term" value="P:proteolysis"/>
    <property type="evidence" value="ECO:0007669"/>
    <property type="project" value="UniProtKB-KW"/>
</dbReference>
<feature type="domain" description="Peptidase A1" evidence="5">
    <location>
        <begin position="42"/>
        <end position="294"/>
    </location>
</feature>
<dbReference type="PROSITE" id="PS51767">
    <property type="entry name" value="PEPTIDASE_A1"/>
    <property type="match status" value="1"/>
</dbReference>
<accession>A0ABD0V264</accession>
<dbReference type="AlphaFoldDB" id="A0ABD0V264"/>
<evidence type="ECO:0000313" key="6">
    <source>
        <dbReference type="EMBL" id="KAL0919053.1"/>
    </source>
</evidence>
<keyword evidence="4" id="KW-0472">Membrane</keyword>
<evidence type="ECO:0000256" key="4">
    <source>
        <dbReference type="SAM" id="Phobius"/>
    </source>
</evidence>
<keyword evidence="3" id="KW-0378">Hydrolase</keyword>
<comment type="caution">
    <text evidence="6">The sequence shown here is derived from an EMBL/GenBank/DDBJ whole genome shotgun (WGS) entry which is preliminary data.</text>
</comment>
<gene>
    <name evidence="6" type="ORF">M5K25_011121</name>
</gene>
<sequence>MLHATKFVRKDYLYLQNQGLVFPTDHSKADVVSLKNYLDAQYYGVIGVGTPPQNFTVIFDTGSSNLWVPSSKCYFSIPCYFHSRFHSKLSSSYIKNGASKANFKILVNFAFKSLYGIKIFACCAGKSCKITYGSGSISGFFSQNHLQVGDLVVKEQVGISYGVLPNCRSVTPCLVLMTRDGMFQVFIEVIREGSLTFLLAKFDGILGLGFQDISAGGYPPVCYLSFFFFFFHLLKTMAEQRLLKKKVFSFWLNRNPNDTMGGELIFGGFDRKHFTGDHVYVPLSRKGYWQARTL</sequence>
<dbReference type="SUPFAM" id="SSF50630">
    <property type="entry name" value="Acid proteases"/>
    <property type="match status" value="1"/>
</dbReference>
<evidence type="ECO:0000256" key="1">
    <source>
        <dbReference type="ARBA" id="ARBA00007447"/>
    </source>
</evidence>
<dbReference type="PRINTS" id="PR00792">
    <property type="entry name" value="PEPSIN"/>
</dbReference>
<dbReference type="InterPro" id="IPR001461">
    <property type="entry name" value="Aspartic_peptidase_A1"/>
</dbReference>
<keyword evidence="3" id="KW-0645">Protease</keyword>
<dbReference type="Proteomes" id="UP001552299">
    <property type="component" value="Unassembled WGS sequence"/>
</dbReference>
<evidence type="ECO:0000256" key="2">
    <source>
        <dbReference type="PIRSR" id="PIRSR601461-2"/>
    </source>
</evidence>
<dbReference type="PANTHER" id="PTHR47966">
    <property type="entry name" value="BETA-SITE APP-CLEAVING ENZYME, ISOFORM A-RELATED"/>
    <property type="match status" value="1"/>
</dbReference>
<keyword evidence="4" id="KW-1133">Transmembrane helix</keyword>
<dbReference type="Gene3D" id="2.40.70.10">
    <property type="entry name" value="Acid Proteases"/>
    <property type="match status" value="1"/>
</dbReference>
<keyword evidence="3" id="KW-0064">Aspartyl protease</keyword>
<dbReference type="PANTHER" id="PTHR47966:SF28">
    <property type="entry name" value="OS01G0290000 PROTEIN"/>
    <property type="match status" value="1"/>
</dbReference>